<dbReference type="EMBL" id="AGVV01000121">
    <property type="protein sequence ID" value="EHK73709.1"/>
    <property type="molecule type" value="Genomic_DNA"/>
</dbReference>
<feature type="region of interest" description="Disordered" evidence="1">
    <location>
        <begin position="21"/>
        <end position="48"/>
    </location>
</feature>
<evidence type="ECO:0000256" key="1">
    <source>
        <dbReference type="SAM" id="MobiDB-lite"/>
    </source>
</evidence>
<evidence type="ECO:0000313" key="3">
    <source>
        <dbReference type="Proteomes" id="UP000004038"/>
    </source>
</evidence>
<organism evidence="2 3">
    <name type="scientific">Sinorhizobium meliloti CCNWSX0020</name>
    <dbReference type="NCBI Taxonomy" id="1107881"/>
    <lineage>
        <taxon>Bacteria</taxon>
        <taxon>Pseudomonadati</taxon>
        <taxon>Pseudomonadota</taxon>
        <taxon>Alphaproteobacteria</taxon>
        <taxon>Hyphomicrobiales</taxon>
        <taxon>Rhizobiaceae</taxon>
        <taxon>Sinorhizobium/Ensifer group</taxon>
        <taxon>Sinorhizobium</taxon>
    </lineage>
</organism>
<proteinExistence type="predicted"/>
<protein>
    <submittedName>
        <fullName evidence="2">Uncharacterized protein</fullName>
    </submittedName>
</protein>
<accession>H0GAG0</accession>
<reference evidence="2 3" key="1">
    <citation type="journal article" date="2012" name="J. Bacteriol.">
        <title>Draft Genome Sequence of Sinorhizobium meliloti CCNWSX0020, a Nitrogen-Fixing Symbiont with Copper Tolerance Capability Isolated from Lead-Zinc Mine Tailings.</title>
        <authorList>
            <person name="Li Z."/>
            <person name="Ma Z."/>
            <person name="Hao X."/>
            <person name="Wei G."/>
        </authorList>
    </citation>
    <scope>NUCLEOTIDE SEQUENCE [LARGE SCALE GENOMIC DNA]</scope>
    <source>
        <strain evidence="2 3">CCNWSX0020</strain>
    </source>
</reference>
<sequence length="48" mass="5090">MRAAANTLDRVLTKVAGALSATDSCSRPSLPRSKRAPANDLHDSDQHS</sequence>
<dbReference type="Proteomes" id="UP000004038">
    <property type="component" value="Unassembled WGS sequence"/>
</dbReference>
<dbReference type="AlphaFoldDB" id="H0GAG0"/>
<gene>
    <name evidence="2" type="ORF">SM0020_32597</name>
</gene>
<evidence type="ECO:0000313" key="2">
    <source>
        <dbReference type="EMBL" id="EHK73709.1"/>
    </source>
</evidence>
<name>H0GAG0_RHIML</name>